<organism evidence="1 2">
    <name type="scientific">Pleurodeles waltl</name>
    <name type="common">Iberian ribbed newt</name>
    <dbReference type="NCBI Taxonomy" id="8319"/>
    <lineage>
        <taxon>Eukaryota</taxon>
        <taxon>Metazoa</taxon>
        <taxon>Chordata</taxon>
        <taxon>Craniata</taxon>
        <taxon>Vertebrata</taxon>
        <taxon>Euteleostomi</taxon>
        <taxon>Amphibia</taxon>
        <taxon>Batrachia</taxon>
        <taxon>Caudata</taxon>
        <taxon>Salamandroidea</taxon>
        <taxon>Salamandridae</taxon>
        <taxon>Pleurodelinae</taxon>
        <taxon>Pleurodeles</taxon>
    </lineage>
</organism>
<comment type="caution">
    <text evidence="1">The sequence shown here is derived from an EMBL/GenBank/DDBJ whole genome shotgun (WGS) entry which is preliminary data.</text>
</comment>
<dbReference type="EMBL" id="JANPWB010000011">
    <property type="protein sequence ID" value="KAJ1122569.1"/>
    <property type="molecule type" value="Genomic_DNA"/>
</dbReference>
<keyword evidence="2" id="KW-1185">Reference proteome</keyword>
<evidence type="ECO:0000313" key="2">
    <source>
        <dbReference type="Proteomes" id="UP001066276"/>
    </source>
</evidence>
<dbReference type="AlphaFoldDB" id="A0AAV7P6U3"/>
<evidence type="ECO:0000313" key="1">
    <source>
        <dbReference type="EMBL" id="KAJ1122569.1"/>
    </source>
</evidence>
<gene>
    <name evidence="1" type="ORF">NDU88_001055</name>
</gene>
<sequence length="147" mass="16280">MSIGAWRTNEIMRQHYCLVQGLVTMVHPKQNRSMAGTTGALGGSAEGESLHSREGSLGSILATHSRRFHEILLAVLDNKTTLEPKIDTLRIDMGLITDDRKKLKERLKTTESNLASLVPPVSDANAHIRALQDEVAHFRQRADDQEG</sequence>
<name>A0AAV7P6U3_PLEWA</name>
<protein>
    <submittedName>
        <fullName evidence="1">Uncharacterized protein</fullName>
    </submittedName>
</protein>
<proteinExistence type="predicted"/>
<reference evidence="1" key="1">
    <citation type="journal article" date="2022" name="bioRxiv">
        <title>Sequencing and chromosome-scale assembly of the giantPleurodeles waltlgenome.</title>
        <authorList>
            <person name="Brown T."/>
            <person name="Elewa A."/>
            <person name="Iarovenko S."/>
            <person name="Subramanian E."/>
            <person name="Araus A.J."/>
            <person name="Petzold A."/>
            <person name="Susuki M."/>
            <person name="Suzuki K.-i.T."/>
            <person name="Hayashi T."/>
            <person name="Toyoda A."/>
            <person name="Oliveira C."/>
            <person name="Osipova E."/>
            <person name="Leigh N.D."/>
            <person name="Simon A."/>
            <person name="Yun M.H."/>
        </authorList>
    </citation>
    <scope>NUCLEOTIDE SEQUENCE</scope>
    <source>
        <strain evidence="1">20211129_DDA</strain>
        <tissue evidence="1">Liver</tissue>
    </source>
</reference>
<accession>A0AAV7P6U3</accession>
<dbReference type="Proteomes" id="UP001066276">
    <property type="component" value="Chromosome 7"/>
</dbReference>